<feature type="domain" description="SF4 helicase" evidence="13">
    <location>
        <begin position="186"/>
        <end position="448"/>
    </location>
</feature>
<keyword evidence="7 12" id="KW-0067">ATP-binding</keyword>
<sequence>MEAVGITEQLYTQQLPYSLEAEQSVLGAILIDPACITRVMEYIKPESFYRPQHQELFSVLTRMFVSSQTIDFITVLEMAKREGIFDTDEDAKIYLTQLAQIVPSTANVESYAKIVQEKSYIRSLILASQKVIDLSRDGSTDARTLLDMAEQSIFDIRQGRDASGLTRIDEIILQTYDRLQKLSGEDKEKYMGLPTGFAALDSIITGLNRTDLILVAARPGMGKTAFGLNIAANVATKTGKQVAVFSLEMGKEQLVTRLLSSEALIQSGSLRTGNLKPDDWVKLAMSSQVLSQAPIYIDDTPGITVAEMKAKLRRFRDLGLVVIDYLQLMSTGKRSENRVQEVSEITRSLKIMAKELNVPVITLSQLSRGPESRTDHRPMLSDLRESGSIEQDADIVMFLYREAYYNRECEEQNTAECIVAKNRHGETDSVKMGWDGQFTRFKSLEYFRNEP</sequence>
<comment type="catalytic activity">
    <reaction evidence="10 12">
        <text>ATP + H2O = ADP + phosphate + H(+)</text>
        <dbReference type="Rhea" id="RHEA:13065"/>
        <dbReference type="ChEBI" id="CHEBI:15377"/>
        <dbReference type="ChEBI" id="CHEBI:15378"/>
        <dbReference type="ChEBI" id="CHEBI:30616"/>
        <dbReference type="ChEBI" id="CHEBI:43474"/>
        <dbReference type="ChEBI" id="CHEBI:456216"/>
        <dbReference type="EC" id="5.6.2.3"/>
    </reaction>
</comment>
<comment type="similarity">
    <text evidence="1 12">Belongs to the helicase family. DnaB subfamily.</text>
</comment>
<dbReference type="Gene3D" id="1.10.860.10">
    <property type="entry name" value="DNAb Helicase, Chain A"/>
    <property type="match status" value="1"/>
</dbReference>
<keyword evidence="6 12" id="KW-0347">Helicase</keyword>
<evidence type="ECO:0000256" key="1">
    <source>
        <dbReference type="ARBA" id="ARBA00008428"/>
    </source>
</evidence>
<evidence type="ECO:0000256" key="3">
    <source>
        <dbReference type="ARBA" id="ARBA00022705"/>
    </source>
</evidence>
<dbReference type="InterPro" id="IPR007693">
    <property type="entry name" value="DNA_helicase_DnaB-like_N"/>
</dbReference>
<dbReference type="GO" id="GO:1990077">
    <property type="term" value="C:primosome complex"/>
    <property type="evidence" value="ECO:0007669"/>
    <property type="project" value="UniProtKB-UniRule"/>
</dbReference>
<dbReference type="PROSITE" id="PS51199">
    <property type="entry name" value="SF4_HELICASE"/>
    <property type="match status" value="1"/>
</dbReference>
<dbReference type="InterPro" id="IPR036185">
    <property type="entry name" value="DNA_heli_DnaB-like_N_sf"/>
</dbReference>
<keyword evidence="2 12" id="KW-0639">Primosome</keyword>
<evidence type="ECO:0000256" key="7">
    <source>
        <dbReference type="ARBA" id="ARBA00022840"/>
    </source>
</evidence>
<dbReference type="NCBIfam" id="NF004384">
    <property type="entry name" value="PRK05748.1"/>
    <property type="match status" value="1"/>
</dbReference>
<dbReference type="CDD" id="cd00984">
    <property type="entry name" value="DnaB_C"/>
    <property type="match status" value="1"/>
</dbReference>
<dbReference type="GO" id="GO:0005829">
    <property type="term" value="C:cytosol"/>
    <property type="evidence" value="ECO:0007669"/>
    <property type="project" value="TreeGrafter"/>
</dbReference>
<evidence type="ECO:0000256" key="2">
    <source>
        <dbReference type="ARBA" id="ARBA00022515"/>
    </source>
</evidence>
<dbReference type="PANTHER" id="PTHR30153:SF2">
    <property type="entry name" value="REPLICATIVE DNA HELICASE"/>
    <property type="match status" value="1"/>
</dbReference>
<dbReference type="AlphaFoldDB" id="A0A6N2R0C3"/>
<dbReference type="InterPro" id="IPR007692">
    <property type="entry name" value="DNA_helicase_DnaB"/>
</dbReference>
<dbReference type="GO" id="GO:0043139">
    <property type="term" value="F:5'-3' DNA helicase activity"/>
    <property type="evidence" value="ECO:0007669"/>
    <property type="project" value="UniProtKB-EC"/>
</dbReference>
<evidence type="ECO:0000256" key="4">
    <source>
        <dbReference type="ARBA" id="ARBA00022741"/>
    </source>
</evidence>
<dbReference type="InterPro" id="IPR016136">
    <property type="entry name" value="DNA_helicase_N/primase_C"/>
</dbReference>
<dbReference type="InterPro" id="IPR007694">
    <property type="entry name" value="DNA_helicase_DnaB-like_C"/>
</dbReference>
<dbReference type="EMBL" id="CACRSL010000003">
    <property type="protein sequence ID" value="VYS73621.1"/>
    <property type="molecule type" value="Genomic_DNA"/>
</dbReference>
<evidence type="ECO:0000256" key="5">
    <source>
        <dbReference type="ARBA" id="ARBA00022801"/>
    </source>
</evidence>
<dbReference type="FunFam" id="3.40.50.300:FF:000076">
    <property type="entry name" value="Replicative DNA helicase"/>
    <property type="match status" value="1"/>
</dbReference>
<evidence type="ECO:0000256" key="6">
    <source>
        <dbReference type="ARBA" id="ARBA00022806"/>
    </source>
</evidence>
<dbReference type="PANTHER" id="PTHR30153">
    <property type="entry name" value="REPLICATIVE DNA HELICASE DNAB"/>
    <property type="match status" value="1"/>
</dbReference>
<evidence type="ECO:0000259" key="13">
    <source>
        <dbReference type="PROSITE" id="PS51199"/>
    </source>
</evidence>
<evidence type="ECO:0000256" key="9">
    <source>
        <dbReference type="ARBA" id="ARBA00023235"/>
    </source>
</evidence>
<dbReference type="GO" id="GO:0005524">
    <property type="term" value="F:ATP binding"/>
    <property type="evidence" value="ECO:0007669"/>
    <property type="project" value="UniProtKB-UniRule"/>
</dbReference>
<dbReference type="GO" id="GO:0042802">
    <property type="term" value="F:identical protein binding"/>
    <property type="evidence" value="ECO:0007669"/>
    <property type="project" value="UniProtKB-ARBA"/>
</dbReference>
<evidence type="ECO:0000256" key="11">
    <source>
        <dbReference type="NCBIfam" id="TIGR00665"/>
    </source>
</evidence>
<evidence type="ECO:0000256" key="10">
    <source>
        <dbReference type="ARBA" id="ARBA00048954"/>
    </source>
</evidence>
<proteinExistence type="inferred from homology"/>
<dbReference type="SUPFAM" id="SSF48024">
    <property type="entry name" value="N-terminal domain of DnaB helicase"/>
    <property type="match status" value="1"/>
</dbReference>
<dbReference type="GO" id="GO:0003677">
    <property type="term" value="F:DNA binding"/>
    <property type="evidence" value="ECO:0007669"/>
    <property type="project" value="UniProtKB-UniRule"/>
</dbReference>
<dbReference type="GO" id="GO:0016787">
    <property type="term" value="F:hydrolase activity"/>
    <property type="evidence" value="ECO:0007669"/>
    <property type="project" value="UniProtKB-KW"/>
</dbReference>
<evidence type="ECO:0000256" key="8">
    <source>
        <dbReference type="ARBA" id="ARBA00023125"/>
    </source>
</evidence>
<gene>
    <name evidence="14" type="primary">dnaC_1</name>
    <name evidence="14" type="ORF">AULFYP135_00094</name>
</gene>
<keyword evidence="5 12" id="KW-0378">Hydrolase</keyword>
<name>A0A6N2R0C3_9FIRM</name>
<keyword evidence="4 12" id="KW-0547">Nucleotide-binding</keyword>
<evidence type="ECO:0000256" key="12">
    <source>
        <dbReference type="RuleBase" id="RU362085"/>
    </source>
</evidence>
<dbReference type="EC" id="5.6.2.3" evidence="11 12"/>
<evidence type="ECO:0000313" key="14">
    <source>
        <dbReference type="EMBL" id="VYS73621.1"/>
    </source>
</evidence>
<reference evidence="14" key="1">
    <citation type="submission" date="2019-11" db="EMBL/GenBank/DDBJ databases">
        <authorList>
            <person name="Feng L."/>
        </authorList>
    </citation>
    <scope>NUCLEOTIDE SEQUENCE</scope>
    <source>
        <strain evidence="14">AundefinedLFYP135</strain>
    </source>
</reference>
<dbReference type="GO" id="GO:0006269">
    <property type="term" value="P:DNA replication, synthesis of primer"/>
    <property type="evidence" value="ECO:0007669"/>
    <property type="project" value="UniProtKB-UniRule"/>
</dbReference>
<keyword evidence="8 12" id="KW-0238">DNA-binding</keyword>
<dbReference type="InterPro" id="IPR027417">
    <property type="entry name" value="P-loop_NTPase"/>
</dbReference>
<keyword evidence="9" id="KW-0413">Isomerase</keyword>
<dbReference type="NCBIfam" id="TIGR00665">
    <property type="entry name" value="DnaB"/>
    <property type="match status" value="1"/>
</dbReference>
<dbReference type="SUPFAM" id="SSF52540">
    <property type="entry name" value="P-loop containing nucleoside triphosphate hydrolases"/>
    <property type="match status" value="1"/>
</dbReference>
<comment type="function">
    <text evidence="12">The main replicative DNA helicase, it participates in initiation and elongation during chromosome replication. Travels ahead of the DNA replisome, separating dsDNA into templates for DNA synthesis. A processive ATP-dependent 5'-3' DNA helicase it has DNA-dependent ATPase activity.</text>
</comment>
<dbReference type="Gene3D" id="3.40.50.300">
    <property type="entry name" value="P-loop containing nucleotide triphosphate hydrolases"/>
    <property type="match status" value="1"/>
</dbReference>
<organism evidence="14">
    <name type="scientific">uncultured Anaerotruncus sp</name>
    <dbReference type="NCBI Taxonomy" id="905011"/>
    <lineage>
        <taxon>Bacteria</taxon>
        <taxon>Bacillati</taxon>
        <taxon>Bacillota</taxon>
        <taxon>Clostridia</taxon>
        <taxon>Eubacteriales</taxon>
        <taxon>Oscillospiraceae</taxon>
        <taxon>Anaerotruncus</taxon>
        <taxon>environmental samples</taxon>
    </lineage>
</organism>
<keyword evidence="3 12" id="KW-0235">DNA replication</keyword>
<protein>
    <recommendedName>
        <fullName evidence="11 12">Replicative DNA helicase</fullName>
        <ecNumber evidence="11 12">5.6.2.3</ecNumber>
    </recommendedName>
</protein>
<accession>A0A6N2R0C3</accession>
<dbReference type="Pfam" id="PF00772">
    <property type="entry name" value="DnaB"/>
    <property type="match status" value="1"/>
</dbReference>
<dbReference type="Pfam" id="PF03796">
    <property type="entry name" value="DnaB_C"/>
    <property type="match status" value="1"/>
</dbReference>